<accession>E4T3J5</accession>
<dbReference type="eggNOG" id="COG1216">
    <property type="taxonomic scope" value="Bacteria"/>
</dbReference>
<sequence length="274" mass="31793">MKHVKFSIIIPTFNSDSTLPQCINSVILQSFMDFEILILDGVSTDDTLNIALRFNDERIKIISEPDNGIYDAMNKGIKLAQGEWLFFLGSDDELYDEFVLAKINIEIAQTNRKIIYGNVKIVGNAGWATDGQIYDGVFNLNKLLEYNICHQAIFYHSSVFKKNGLYNENYKICADYDFNIRCWANFHFHYIDLIISLFNGGGASNFLIDDNFHDDYWANLVLYYKWKLFNPLFRHHIIQISGENKNVYLKILICYHSIIQAISGLLRKYKAFSK</sequence>
<dbReference type="GO" id="GO:0016758">
    <property type="term" value="F:hexosyltransferase activity"/>
    <property type="evidence" value="ECO:0007669"/>
    <property type="project" value="UniProtKB-ARBA"/>
</dbReference>
<proteinExistence type="predicted"/>
<dbReference type="PANTHER" id="PTHR22916">
    <property type="entry name" value="GLYCOSYLTRANSFERASE"/>
    <property type="match status" value="1"/>
</dbReference>
<feature type="domain" description="Glycosyltransferase 2-like" evidence="1">
    <location>
        <begin position="7"/>
        <end position="127"/>
    </location>
</feature>
<dbReference type="CAZy" id="GT2">
    <property type="family name" value="Glycosyltransferase Family 2"/>
</dbReference>
<dbReference type="InterPro" id="IPR001173">
    <property type="entry name" value="Glyco_trans_2-like"/>
</dbReference>
<dbReference type="PANTHER" id="PTHR22916:SF67">
    <property type="entry name" value="COLANIC ACID BIOSYNTHESIS GLYCOSYL TRANSFERASE WCAE-RELATED"/>
    <property type="match status" value="1"/>
</dbReference>
<evidence type="ECO:0000313" key="2">
    <source>
        <dbReference type="EMBL" id="ADQ79289.1"/>
    </source>
</evidence>
<dbReference type="AlphaFoldDB" id="E4T3J5"/>
<dbReference type="OrthoDB" id="9788101at2"/>
<keyword evidence="2" id="KW-0808">Transferase</keyword>
<reference key="1">
    <citation type="submission" date="2010-11" db="EMBL/GenBank/DDBJ databases">
        <title>The complete genome of Paludibacter propionicigenes DSM 17365.</title>
        <authorList>
            <consortium name="US DOE Joint Genome Institute (JGI-PGF)"/>
            <person name="Lucas S."/>
            <person name="Copeland A."/>
            <person name="Lapidus A."/>
            <person name="Bruce D."/>
            <person name="Goodwin L."/>
            <person name="Pitluck S."/>
            <person name="Kyrpides N."/>
            <person name="Mavromatis K."/>
            <person name="Ivanova N."/>
            <person name="Munk A.C."/>
            <person name="Brettin T."/>
            <person name="Detter J.C."/>
            <person name="Han C."/>
            <person name="Tapia R."/>
            <person name="Land M."/>
            <person name="Hauser L."/>
            <person name="Markowitz V."/>
            <person name="Cheng J.-F."/>
            <person name="Hugenholtz P."/>
            <person name="Woyke T."/>
            <person name="Wu D."/>
            <person name="Gronow S."/>
            <person name="Wellnitz S."/>
            <person name="Brambilla E."/>
            <person name="Klenk H.-P."/>
            <person name="Eisen J.A."/>
        </authorList>
    </citation>
    <scope>NUCLEOTIDE SEQUENCE</scope>
    <source>
        <strain>WB4</strain>
    </source>
</reference>
<organism evidence="2 3">
    <name type="scientific">Paludibacter propionicigenes (strain DSM 17365 / JCM 13257 / WB4)</name>
    <dbReference type="NCBI Taxonomy" id="694427"/>
    <lineage>
        <taxon>Bacteria</taxon>
        <taxon>Pseudomonadati</taxon>
        <taxon>Bacteroidota</taxon>
        <taxon>Bacteroidia</taxon>
        <taxon>Bacteroidales</taxon>
        <taxon>Paludibacteraceae</taxon>
        <taxon>Paludibacter</taxon>
    </lineage>
</organism>
<dbReference type="SUPFAM" id="SSF53448">
    <property type="entry name" value="Nucleotide-diphospho-sugar transferases"/>
    <property type="match status" value="1"/>
</dbReference>
<dbReference type="KEGG" id="ppn:Palpr_1142"/>
<dbReference type="Gene3D" id="3.90.550.10">
    <property type="entry name" value="Spore Coat Polysaccharide Biosynthesis Protein SpsA, Chain A"/>
    <property type="match status" value="1"/>
</dbReference>
<reference evidence="2 3" key="2">
    <citation type="journal article" date="2011" name="Stand. Genomic Sci.">
        <title>Complete genome sequence of Paludibacter propionicigenes type strain (WB4).</title>
        <authorList>
            <person name="Gronow S."/>
            <person name="Munk C."/>
            <person name="Lapidus A."/>
            <person name="Nolan M."/>
            <person name="Lucas S."/>
            <person name="Hammon N."/>
            <person name="Deshpande S."/>
            <person name="Cheng J.F."/>
            <person name="Tapia R."/>
            <person name="Han C."/>
            <person name="Goodwin L."/>
            <person name="Pitluck S."/>
            <person name="Liolios K."/>
            <person name="Ivanova N."/>
            <person name="Mavromatis K."/>
            <person name="Mikhailova N."/>
            <person name="Pati A."/>
            <person name="Chen A."/>
            <person name="Palaniappan K."/>
            <person name="Land M."/>
            <person name="Hauser L."/>
            <person name="Chang Y.J."/>
            <person name="Jeffries C.D."/>
            <person name="Brambilla E."/>
            <person name="Rohde M."/>
            <person name="Goker M."/>
            <person name="Detter J.C."/>
            <person name="Woyke T."/>
            <person name="Bristow J."/>
            <person name="Eisen J.A."/>
            <person name="Markowitz V."/>
            <person name="Hugenholtz P."/>
            <person name="Kyrpides N.C."/>
            <person name="Klenk H.P."/>
        </authorList>
    </citation>
    <scope>NUCLEOTIDE SEQUENCE [LARGE SCALE GENOMIC DNA]</scope>
    <source>
        <strain evidence="3">DSM 17365 / JCM 13257 / WB4</strain>
    </source>
</reference>
<evidence type="ECO:0000259" key="1">
    <source>
        <dbReference type="Pfam" id="PF00535"/>
    </source>
</evidence>
<dbReference type="InterPro" id="IPR029044">
    <property type="entry name" value="Nucleotide-diphossugar_trans"/>
</dbReference>
<dbReference type="Proteomes" id="UP000008718">
    <property type="component" value="Chromosome"/>
</dbReference>
<dbReference type="CDD" id="cd06433">
    <property type="entry name" value="GT_2_WfgS_like"/>
    <property type="match status" value="1"/>
</dbReference>
<gene>
    <name evidence="2" type="ordered locus">Palpr_1142</name>
</gene>
<dbReference type="RefSeq" id="WP_013444658.1">
    <property type="nucleotide sequence ID" value="NC_014734.1"/>
</dbReference>
<dbReference type="HOGENOM" id="CLU_025996_21_1_10"/>
<protein>
    <submittedName>
        <fullName evidence="2">Glycosyl transferase family 2</fullName>
    </submittedName>
</protein>
<dbReference type="Pfam" id="PF00535">
    <property type="entry name" value="Glycos_transf_2"/>
    <property type="match status" value="1"/>
</dbReference>
<dbReference type="STRING" id="694427.Palpr_1142"/>
<keyword evidence="3" id="KW-1185">Reference proteome</keyword>
<evidence type="ECO:0000313" key="3">
    <source>
        <dbReference type="Proteomes" id="UP000008718"/>
    </source>
</evidence>
<dbReference type="EMBL" id="CP002345">
    <property type="protein sequence ID" value="ADQ79289.1"/>
    <property type="molecule type" value="Genomic_DNA"/>
</dbReference>
<name>E4T3J5_PALPW</name>